<gene>
    <name evidence="2" type="ORF">JHL17_32300</name>
</gene>
<dbReference type="SUPFAM" id="SSF75304">
    <property type="entry name" value="Amidase signature (AS) enzymes"/>
    <property type="match status" value="1"/>
</dbReference>
<feature type="domain" description="Amidase" evidence="1">
    <location>
        <begin position="33"/>
        <end position="451"/>
    </location>
</feature>
<name>A0ABS1FFA0_9PROT</name>
<dbReference type="PANTHER" id="PTHR11895:SF176">
    <property type="entry name" value="AMIDASE AMID-RELATED"/>
    <property type="match status" value="1"/>
</dbReference>
<protein>
    <submittedName>
        <fullName evidence="2">Amidase</fullName>
    </submittedName>
</protein>
<dbReference type="InterPro" id="IPR000120">
    <property type="entry name" value="Amidase"/>
</dbReference>
<comment type="caution">
    <text evidence="2">The sequence shown here is derived from an EMBL/GenBank/DDBJ whole genome shotgun (WGS) entry which is preliminary data.</text>
</comment>
<dbReference type="PROSITE" id="PS00571">
    <property type="entry name" value="AMIDASES"/>
    <property type="match status" value="1"/>
</dbReference>
<dbReference type="RefSeq" id="WP_200198766.1">
    <property type="nucleotide sequence ID" value="NZ_JAENHM010000078.1"/>
</dbReference>
<evidence type="ECO:0000313" key="2">
    <source>
        <dbReference type="EMBL" id="MBK1842089.1"/>
    </source>
</evidence>
<accession>A0ABS1FFA0</accession>
<dbReference type="Proteomes" id="UP000652760">
    <property type="component" value="Unassembled WGS sequence"/>
</dbReference>
<evidence type="ECO:0000259" key="1">
    <source>
        <dbReference type="Pfam" id="PF01425"/>
    </source>
</evidence>
<dbReference type="PANTHER" id="PTHR11895">
    <property type="entry name" value="TRANSAMIDASE"/>
    <property type="match status" value="1"/>
</dbReference>
<dbReference type="Pfam" id="PF01425">
    <property type="entry name" value="Amidase"/>
    <property type="match status" value="1"/>
</dbReference>
<dbReference type="Gene3D" id="3.90.1300.10">
    <property type="entry name" value="Amidase signature (AS) domain"/>
    <property type="match status" value="1"/>
</dbReference>
<organism evidence="2 3">
    <name type="scientific">Azospirillum endophyticum</name>
    <dbReference type="NCBI Taxonomy" id="2800326"/>
    <lineage>
        <taxon>Bacteria</taxon>
        <taxon>Pseudomonadati</taxon>
        <taxon>Pseudomonadota</taxon>
        <taxon>Alphaproteobacteria</taxon>
        <taxon>Rhodospirillales</taxon>
        <taxon>Azospirillaceae</taxon>
        <taxon>Azospirillum</taxon>
    </lineage>
</organism>
<dbReference type="InterPro" id="IPR020556">
    <property type="entry name" value="Amidase_CS"/>
</dbReference>
<dbReference type="EMBL" id="JAENHM010000078">
    <property type="protein sequence ID" value="MBK1842089.1"/>
    <property type="molecule type" value="Genomic_DNA"/>
</dbReference>
<proteinExistence type="predicted"/>
<reference evidence="3" key="1">
    <citation type="submission" date="2021-01" db="EMBL/GenBank/DDBJ databases">
        <title>Genome public.</title>
        <authorList>
            <person name="Liu C."/>
            <person name="Sun Q."/>
        </authorList>
    </citation>
    <scope>NUCLEOTIDE SEQUENCE [LARGE SCALE GENOMIC DNA]</scope>
    <source>
        <strain evidence="3">YIM B02556</strain>
    </source>
</reference>
<dbReference type="InterPro" id="IPR036928">
    <property type="entry name" value="AS_sf"/>
</dbReference>
<sequence length="476" mass="49579">MSEAGVPVPGLHALDIAEAGRRLRTGEVTAVALTQAALERIEHIDGSLHAFIHLSGDAALRAARQADAELEAGRDRGPLHGIPYAVKDVYDVAGLPTTCHSRLRLDHRAEADSAVVERLGLAGAILLGKLATDEFAFGGPTEDLPFPAPLNPWNAAHMTGGSSSGSAVAVAAGMVRFALGTDTGGSIRGPAALCGLAGLKPTFGRVSRRGAFPLAYSMDHCGALAASVEDAAIVLQALAGHDPLDPSSADVPVPDFRRSLRDGVAGLRIGVPRAFFATAQGVTQEVIAAIGRVEAMMREARATVEDVTLPDYPLFSTCGRVLLTAEAYAVHEQDLKSRPQDYSALAMQRITLGATITAADYIQAQRLRRELAAAVDGALTRFDLLLTVCNLAAAPRLDAMPDPFSAPSVIQAYPFSLSGHPALSVPVGLGASGLPLSVQFVGRYFEEATVLRAGATVEALTGWRLPTLPAAAGVQS</sequence>
<evidence type="ECO:0000313" key="3">
    <source>
        <dbReference type="Proteomes" id="UP000652760"/>
    </source>
</evidence>
<dbReference type="InterPro" id="IPR023631">
    <property type="entry name" value="Amidase_dom"/>
</dbReference>
<keyword evidence="3" id="KW-1185">Reference proteome</keyword>